<evidence type="ECO:0000313" key="7">
    <source>
        <dbReference type="EMBL" id="EEW26842.1"/>
    </source>
</evidence>
<dbReference type="InterPro" id="IPR010445">
    <property type="entry name" value="LapA_dom"/>
</dbReference>
<keyword evidence="1" id="KW-1003">Cell membrane</keyword>
<dbReference type="Pfam" id="PF06305">
    <property type="entry name" value="LapA_dom"/>
    <property type="match status" value="1"/>
</dbReference>
<evidence type="ECO:0000256" key="2">
    <source>
        <dbReference type="ARBA" id="ARBA00022692"/>
    </source>
</evidence>
<dbReference type="STRING" id="371731.Rsw2DRAFT_0077"/>
<keyword evidence="2 5" id="KW-0812">Transmembrane</keyword>
<dbReference type="EMBL" id="ACYY01000001">
    <property type="protein sequence ID" value="EEW26842.1"/>
    <property type="molecule type" value="Genomic_DNA"/>
</dbReference>
<gene>
    <name evidence="7" type="ORF">Rsw2DRAFT_0077</name>
</gene>
<keyword evidence="4 5" id="KW-0472">Membrane</keyword>
<evidence type="ECO:0000256" key="4">
    <source>
        <dbReference type="ARBA" id="ARBA00023136"/>
    </source>
</evidence>
<evidence type="ECO:0000259" key="6">
    <source>
        <dbReference type="Pfam" id="PF06305"/>
    </source>
</evidence>
<feature type="transmembrane region" description="Helical" evidence="5">
    <location>
        <begin position="48"/>
        <end position="71"/>
    </location>
</feature>
<dbReference type="RefSeq" id="WP_008026900.1">
    <property type="nucleotide sequence ID" value="NZ_ACYY01000001.1"/>
</dbReference>
<protein>
    <recommendedName>
        <fullName evidence="6">Lipopolysaccharide assembly protein A domain-containing protein</fullName>
    </recommendedName>
</protein>
<reference evidence="7 8" key="1">
    <citation type="submission" date="2009-08" db="EMBL/GenBank/DDBJ databases">
        <title>The draft genome of Rhodobacter sp. SW2.</title>
        <authorList>
            <consortium name="US DOE Joint Genome Institute (JGI-PGF)"/>
            <person name="Lucas S."/>
            <person name="Copeland A."/>
            <person name="Lapidus A."/>
            <person name="Glavina del Rio T."/>
            <person name="Tice H."/>
            <person name="Bruce D."/>
            <person name="Goodwin L."/>
            <person name="Pitluck S."/>
            <person name="Larimer F."/>
            <person name="Land M.L."/>
            <person name="Hauser L."/>
            <person name="Emerson D."/>
        </authorList>
    </citation>
    <scope>NUCLEOTIDE SEQUENCE [LARGE SCALE GENOMIC DNA]</scope>
    <source>
        <strain evidence="7 8">SW2</strain>
    </source>
</reference>
<keyword evidence="3 5" id="KW-1133">Transmembrane helix</keyword>
<evidence type="ECO:0000256" key="5">
    <source>
        <dbReference type="SAM" id="Phobius"/>
    </source>
</evidence>
<name>C8RW99_9RHOB</name>
<evidence type="ECO:0000256" key="3">
    <source>
        <dbReference type="ARBA" id="ARBA00022989"/>
    </source>
</evidence>
<dbReference type="AlphaFoldDB" id="C8RW99"/>
<dbReference type="eggNOG" id="COG5416">
    <property type="taxonomic scope" value="Bacteria"/>
</dbReference>
<comment type="caution">
    <text evidence="7">The sequence shown here is derived from an EMBL/GenBank/DDBJ whole genome shotgun (WGS) entry which is preliminary data.</text>
</comment>
<proteinExistence type="predicted"/>
<feature type="domain" description="Lipopolysaccharide assembly protein A" evidence="6">
    <location>
        <begin position="44"/>
        <end position="94"/>
    </location>
</feature>
<keyword evidence="8" id="KW-1185">Reference proteome</keyword>
<sequence length="121" mass="13369">MRLLRYAFLAVVAIVLVTVAMANRGPVPVTALPPDIADVLGRNWSLELPLYLVIFAGMVVGLLIGFVLEWFREHKFRSRANAKTREAARLERELSQVRGGTAKPAVQDEVLTLLSGQRKAS</sequence>
<evidence type="ECO:0000313" key="8">
    <source>
        <dbReference type="Proteomes" id="UP000010121"/>
    </source>
</evidence>
<evidence type="ECO:0000256" key="1">
    <source>
        <dbReference type="ARBA" id="ARBA00022475"/>
    </source>
</evidence>
<dbReference type="GO" id="GO:0005886">
    <property type="term" value="C:plasma membrane"/>
    <property type="evidence" value="ECO:0007669"/>
    <property type="project" value="InterPro"/>
</dbReference>
<dbReference type="OrthoDB" id="7689797at2"/>
<organism evidence="7 8">
    <name type="scientific">Rhodobacter ferrooxidans</name>
    <dbReference type="NCBI Taxonomy" id="371731"/>
    <lineage>
        <taxon>Bacteria</taxon>
        <taxon>Pseudomonadati</taxon>
        <taxon>Pseudomonadota</taxon>
        <taxon>Alphaproteobacteria</taxon>
        <taxon>Rhodobacterales</taxon>
        <taxon>Rhodobacter group</taxon>
        <taxon>Rhodobacter</taxon>
    </lineage>
</organism>
<dbReference type="Proteomes" id="UP000010121">
    <property type="component" value="Unassembled WGS sequence"/>
</dbReference>
<accession>C8RW99</accession>